<accession>A0A402AQG9</accession>
<dbReference type="EMBL" id="BIFS01000001">
    <property type="protein sequence ID" value="GCE21250.1"/>
    <property type="molecule type" value="Genomic_DNA"/>
</dbReference>
<protein>
    <recommendedName>
        <fullName evidence="3">Membrane dipeptidase</fullName>
    </recommendedName>
</protein>
<dbReference type="AlphaFoldDB" id="A0A402AQG9"/>
<gene>
    <name evidence="1" type="ORF">KDK_50500</name>
</gene>
<name>A0A402AQG9_9CHLR</name>
<organism evidence="1 2">
    <name type="scientific">Dictyobacter kobayashii</name>
    <dbReference type="NCBI Taxonomy" id="2014872"/>
    <lineage>
        <taxon>Bacteria</taxon>
        <taxon>Bacillati</taxon>
        <taxon>Chloroflexota</taxon>
        <taxon>Ktedonobacteria</taxon>
        <taxon>Ktedonobacterales</taxon>
        <taxon>Dictyobacteraceae</taxon>
        <taxon>Dictyobacter</taxon>
    </lineage>
</organism>
<dbReference type="GO" id="GO:0070573">
    <property type="term" value="F:metallodipeptidase activity"/>
    <property type="evidence" value="ECO:0007669"/>
    <property type="project" value="InterPro"/>
</dbReference>
<dbReference type="Gene3D" id="3.20.20.140">
    <property type="entry name" value="Metal-dependent hydrolases"/>
    <property type="match status" value="1"/>
</dbReference>
<sequence length="196" mass="21504">MAVFDGLPIIDGHNDTLLRLHSALSGQAGTEQGVGPDFFVESSEGHLDLPRARRGGLAGGFFAIFPRHPEQARLMNEHLVISEGAYEVRPLPAVDPAYAQQLTLAVAARLFRLEAAAQGQLKVVRSVAELQHCLQEGILAIILHFEGPRPLIPGWMRWRSFTRRACVRWAWSGAVPTPLVTVSPSVFPTRLMLDLA</sequence>
<dbReference type="SUPFAM" id="SSF51556">
    <property type="entry name" value="Metallo-dependent hydrolases"/>
    <property type="match status" value="1"/>
</dbReference>
<keyword evidence="2" id="KW-1185">Reference proteome</keyword>
<proteinExistence type="predicted"/>
<dbReference type="InterPro" id="IPR032466">
    <property type="entry name" value="Metal_Hydrolase"/>
</dbReference>
<dbReference type="PROSITE" id="PS51365">
    <property type="entry name" value="RENAL_DIPEPTIDASE_2"/>
    <property type="match status" value="1"/>
</dbReference>
<evidence type="ECO:0000313" key="1">
    <source>
        <dbReference type="EMBL" id="GCE21250.1"/>
    </source>
</evidence>
<comment type="caution">
    <text evidence="1">The sequence shown here is derived from an EMBL/GenBank/DDBJ whole genome shotgun (WGS) entry which is preliminary data.</text>
</comment>
<dbReference type="GO" id="GO:0006508">
    <property type="term" value="P:proteolysis"/>
    <property type="evidence" value="ECO:0007669"/>
    <property type="project" value="InterPro"/>
</dbReference>
<dbReference type="InterPro" id="IPR008257">
    <property type="entry name" value="Pept_M19"/>
</dbReference>
<reference evidence="2" key="1">
    <citation type="submission" date="2018-12" db="EMBL/GenBank/DDBJ databases">
        <title>Tengunoibacter tsumagoiensis gen. nov., sp. nov., Dictyobacter kobayashii sp. nov., D. alpinus sp. nov., and D. joshuensis sp. nov. and description of Dictyobacteraceae fam. nov. within the order Ktedonobacterales isolated from Tengu-no-mugimeshi.</title>
        <authorList>
            <person name="Wang C.M."/>
            <person name="Zheng Y."/>
            <person name="Sakai Y."/>
            <person name="Toyoda A."/>
            <person name="Minakuchi Y."/>
            <person name="Abe K."/>
            <person name="Yokota A."/>
            <person name="Yabe S."/>
        </authorList>
    </citation>
    <scope>NUCLEOTIDE SEQUENCE [LARGE SCALE GENOMIC DNA]</scope>
    <source>
        <strain evidence="2">Uno11</strain>
    </source>
</reference>
<evidence type="ECO:0000313" key="2">
    <source>
        <dbReference type="Proteomes" id="UP000287188"/>
    </source>
</evidence>
<dbReference type="Pfam" id="PF01244">
    <property type="entry name" value="Peptidase_M19"/>
    <property type="match status" value="1"/>
</dbReference>
<dbReference type="Proteomes" id="UP000287188">
    <property type="component" value="Unassembled WGS sequence"/>
</dbReference>
<evidence type="ECO:0008006" key="3">
    <source>
        <dbReference type="Google" id="ProtNLM"/>
    </source>
</evidence>